<evidence type="ECO:0000313" key="10">
    <source>
        <dbReference type="EMBL" id="MBB5032778.1"/>
    </source>
</evidence>
<dbReference type="Gene3D" id="3.90.550.10">
    <property type="entry name" value="Spore Coat Polysaccharide Biosynthesis Protein SpsA, Chain A"/>
    <property type="match status" value="1"/>
</dbReference>
<evidence type="ECO:0000256" key="6">
    <source>
        <dbReference type="ARBA" id="ARBA00023134"/>
    </source>
</evidence>
<evidence type="ECO:0000256" key="7">
    <source>
        <dbReference type="ARBA" id="ARBA00047343"/>
    </source>
</evidence>
<evidence type="ECO:0000256" key="1">
    <source>
        <dbReference type="ARBA" id="ARBA00006115"/>
    </source>
</evidence>
<feature type="domain" description="Nucleotidyl transferase" evidence="8">
    <location>
        <begin position="11"/>
        <end position="285"/>
    </location>
</feature>
<dbReference type="PANTHER" id="PTHR46390">
    <property type="entry name" value="MANNOSE-1-PHOSPHATE GUANYLYLTRANSFERASE"/>
    <property type="match status" value="1"/>
</dbReference>
<keyword evidence="3 10" id="KW-0808">Transferase</keyword>
<gene>
    <name evidence="10" type="ORF">HNQ65_002360</name>
</gene>
<dbReference type="SUPFAM" id="SSF53448">
    <property type="entry name" value="Nucleotide-diphospho-sugar transferases"/>
    <property type="match status" value="1"/>
</dbReference>
<dbReference type="GO" id="GO:0005525">
    <property type="term" value="F:GTP binding"/>
    <property type="evidence" value="ECO:0007669"/>
    <property type="project" value="UniProtKB-KW"/>
</dbReference>
<comment type="catalytic activity">
    <reaction evidence="7">
        <text>alpha-D-mannose 1-phosphate + GTP + H(+) = GDP-alpha-D-mannose + diphosphate</text>
        <dbReference type="Rhea" id="RHEA:15229"/>
        <dbReference type="ChEBI" id="CHEBI:15378"/>
        <dbReference type="ChEBI" id="CHEBI:33019"/>
        <dbReference type="ChEBI" id="CHEBI:37565"/>
        <dbReference type="ChEBI" id="CHEBI:57527"/>
        <dbReference type="ChEBI" id="CHEBI:58409"/>
        <dbReference type="EC" id="2.7.7.13"/>
    </reaction>
</comment>
<dbReference type="InterPro" id="IPR051161">
    <property type="entry name" value="Mannose-6P_isomerase_type2"/>
</dbReference>
<comment type="similarity">
    <text evidence="1">Belongs to the mannose-6-phosphate isomerase type 2 family.</text>
</comment>
<accession>A0A7W8DK27</accession>
<keyword evidence="11" id="KW-1185">Reference proteome</keyword>
<dbReference type="EC" id="2.7.7.13" evidence="2"/>
<dbReference type="InterPro" id="IPR054566">
    <property type="entry name" value="ManC/GMP-like_b-helix"/>
</dbReference>
<evidence type="ECO:0000256" key="5">
    <source>
        <dbReference type="ARBA" id="ARBA00022741"/>
    </source>
</evidence>
<dbReference type="PANTHER" id="PTHR46390:SF1">
    <property type="entry name" value="MANNOSE-1-PHOSPHATE GUANYLYLTRANSFERASE"/>
    <property type="match status" value="1"/>
</dbReference>
<dbReference type="Proteomes" id="UP000590740">
    <property type="component" value="Unassembled WGS sequence"/>
</dbReference>
<evidence type="ECO:0000256" key="2">
    <source>
        <dbReference type="ARBA" id="ARBA00012387"/>
    </source>
</evidence>
<feature type="domain" description="MannoseP isomerase/GMP-like beta-helix" evidence="9">
    <location>
        <begin position="305"/>
        <end position="355"/>
    </location>
</feature>
<dbReference type="GO" id="GO:0009298">
    <property type="term" value="P:GDP-mannose biosynthetic process"/>
    <property type="evidence" value="ECO:0007669"/>
    <property type="project" value="TreeGrafter"/>
</dbReference>
<evidence type="ECO:0000259" key="8">
    <source>
        <dbReference type="Pfam" id="PF00483"/>
    </source>
</evidence>
<dbReference type="EMBL" id="JACHIG010000004">
    <property type="protein sequence ID" value="MBB5032778.1"/>
    <property type="molecule type" value="Genomic_DNA"/>
</dbReference>
<dbReference type="AlphaFoldDB" id="A0A7W8DK27"/>
<dbReference type="InterPro" id="IPR049577">
    <property type="entry name" value="GMPP_N"/>
</dbReference>
<dbReference type="FunFam" id="3.90.550.10:FF:000046">
    <property type="entry name" value="Mannose-1-phosphate guanylyltransferase (GDP)"/>
    <property type="match status" value="1"/>
</dbReference>
<evidence type="ECO:0000256" key="4">
    <source>
        <dbReference type="ARBA" id="ARBA00022695"/>
    </source>
</evidence>
<dbReference type="SUPFAM" id="SSF159283">
    <property type="entry name" value="Guanosine diphospho-D-mannose pyrophosphorylase/mannose-6-phosphate isomerase linker domain"/>
    <property type="match status" value="1"/>
</dbReference>
<dbReference type="RefSeq" id="WP_184339689.1">
    <property type="nucleotide sequence ID" value="NZ_JACHIG010000004.1"/>
</dbReference>
<evidence type="ECO:0000256" key="3">
    <source>
        <dbReference type="ARBA" id="ARBA00022679"/>
    </source>
</evidence>
<keyword evidence="5" id="KW-0547">Nucleotide-binding</keyword>
<keyword evidence="4 10" id="KW-0548">Nucleotidyltransferase</keyword>
<dbReference type="InterPro" id="IPR029044">
    <property type="entry name" value="Nucleotide-diphossugar_trans"/>
</dbReference>
<evidence type="ECO:0000313" key="11">
    <source>
        <dbReference type="Proteomes" id="UP000590740"/>
    </source>
</evidence>
<dbReference type="Pfam" id="PF22640">
    <property type="entry name" value="ManC_GMP_beta-helix"/>
    <property type="match status" value="1"/>
</dbReference>
<dbReference type="Pfam" id="PF00483">
    <property type="entry name" value="NTP_transferase"/>
    <property type="match status" value="1"/>
</dbReference>
<comment type="caution">
    <text evidence="10">The sequence shown here is derived from an EMBL/GenBank/DDBJ whole genome shotgun (WGS) entry which is preliminary data.</text>
</comment>
<dbReference type="CDD" id="cd02509">
    <property type="entry name" value="GDP-M1P_Guanylyltransferase"/>
    <property type="match status" value="1"/>
</dbReference>
<sequence length="360" mass="39981">MSQAESKKRYALILAGGSGQRFWPISRDAQPKQLLKLFGEKTLLELTIDRLEGFVPKENILILTNKQQEASVRALIKDLPAENIVAEPEKRDTAPAIALAVGWVVSRDPTATMIVLPADHLIQNHAEFQRVLSNAALAAENSGSLVTVGITPTWPCPSYGYVERGRRASIGGLNDLPVWEVARFREKPNPDLAEHFISQGNFLWNAGMFIWTIPAIFSELSRHCPVLADFVSELRGSKDFNATVEKQFGKLPKLSIDYALMEHASRVLNIESTFDWDDVGNWTSVGRYLKTDEHGNQHNCALSELDTLNNIVFTQTNQHVALIGVQDLIVVASKDGLLVATRSKAENIKKIVDGLPHELR</sequence>
<protein>
    <recommendedName>
        <fullName evidence="2">mannose-1-phosphate guanylyltransferase</fullName>
        <ecNumber evidence="2">2.7.7.13</ecNumber>
    </recommendedName>
</protein>
<proteinExistence type="inferred from homology"/>
<evidence type="ECO:0000259" key="9">
    <source>
        <dbReference type="Pfam" id="PF22640"/>
    </source>
</evidence>
<name>A0A7W8DK27_9BACT</name>
<dbReference type="GO" id="GO:0004475">
    <property type="term" value="F:mannose-1-phosphate guanylyltransferase (GTP) activity"/>
    <property type="evidence" value="ECO:0007669"/>
    <property type="project" value="UniProtKB-EC"/>
</dbReference>
<keyword evidence="6" id="KW-0342">GTP-binding</keyword>
<organism evidence="10 11">
    <name type="scientific">Prosthecobacter vanneervenii</name>
    <dbReference type="NCBI Taxonomy" id="48466"/>
    <lineage>
        <taxon>Bacteria</taxon>
        <taxon>Pseudomonadati</taxon>
        <taxon>Verrucomicrobiota</taxon>
        <taxon>Verrucomicrobiia</taxon>
        <taxon>Verrucomicrobiales</taxon>
        <taxon>Verrucomicrobiaceae</taxon>
        <taxon>Prosthecobacter</taxon>
    </lineage>
</organism>
<dbReference type="InterPro" id="IPR005835">
    <property type="entry name" value="NTP_transferase_dom"/>
</dbReference>
<reference evidence="10 11" key="1">
    <citation type="submission" date="2020-08" db="EMBL/GenBank/DDBJ databases">
        <title>Genomic Encyclopedia of Type Strains, Phase IV (KMG-IV): sequencing the most valuable type-strain genomes for metagenomic binning, comparative biology and taxonomic classification.</title>
        <authorList>
            <person name="Goeker M."/>
        </authorList>
    </citation>
    <scope>NUCLEOTIDE SEQUENCE [LARGE SCALE GENOMIC DNA]</scope>
    <source>
        <strain evidence="10 11">DSM 12252</strain>
    </source>
</reference>